<name>A0A183AG99_9TREM</name>
<keyword evidence="2 5" id="KW-0547">Nucleotide-binding</keyword>
<dbReference type="Pfam" id="PF00183">
    <property type="entry name" value="HSP90"/>
    <property type="match status" value="1"/>
</dbReference>
<dbReference type="GO" id="GO:0016887">
    <property type="term" value="F:ATP hydrolysis activity"/>
    <property type="evidence" value="ECO:0007669"/>
    <property type="project" value="InterPro"/>
</dbReference>
<evidence type="ECO:0000256" key="5">
    <source>
        <dbReference type="PIRSR" id="PIRSR002583-1"/>
    </source>
</evidence>
<evidence type="ECO:0000256" key="1">
    <source>
        <dbReference type="ARBA" id="ARBA00008239"/>
    </source>
</evidence>
<dbReference type="InterPro" id="IPR001404">
    <property type="entry name" value="Hsp90_fam"/>
</dbReference>
<keyword evidence="4" id="KW-0143">Chaperone</keyword>
<keyword evidence="7" id="KW-0732">Signal</keyword>
<organism evidence="11">
    <name type="scientific">Echinostoma caproni</name>
    <dbReference type="NCBI Taxonomy" id="27848"/>
    <lineage>
        <taxon>Eukaryota</taxon>
        <taxon>Metazoa</taxon>
        <taxon>Spiralia</taxon>
        <taxon>Lophotrochozoa</taxon>
        <taxon>Platyhelminthes</taxon>
        <taxon>Trematoda</taxon>
        <taxon>Digenea</taxon>
        <taxon>Plagiorchiida</taxon>
        <taxon>Echinostomata</taxon>
        <taxon>Echinostomatoidea</taxon>
        <taxon>Echinostomatidae</taxon>
        <taxon>Echinostoma</taxon>
    </lineage>
</organism>
<dbReference type="PRINTS" id="PR00775">
    <property type="entry name" value="HEATSHOCK90"/>
</dbReference>
<dbReference type="EMBL" id="UZAN01042909">
    <property type="protein sequence ID" value="VDP77095.1"/>
    <property type="molecule type" value="Genomic_DNA"/>
</dbReference>
<dbReference type="NCBIfam" id="NF003555">
    <property type="entry name" value="PRK05218.1"/>
    <property type="match status" value="1"/>
</dbReference>
<dbReference type="PROSITE" id="PS51257">
    <property type="entry name" value="PROKAR_LIPOPROTEIN"/>
    <property type="match status" value="1"/>
</dbReference>
<feature type="binding site" evidence="5">
    <location>
        <position position="168"/>
    </location>
    <ligand>
        <name>ATP</name>
        <dbReference type="ChEBI" id="CHEBI:30616"/>
    </ligand>
</feature>
<feature type="region of interest" description="Disordered" evidence="6">
    <location>
        <begin position="290"/>
        <end position="312"/>
    </location>
</feature>
<dbReference type="GO" id="GO:0005524">
    <property type="term" value="F:ATP binding"/>
    <property type="evidence" value="ECO:0007669"/>
    <property type="project" value="UniProtKB-KW"/>
</dbReference>
<feature type="binding site" evidence="5">
    <location>
        <position position="244"/>
    </location>
    <ligand>
        <name>ATP</name>
        <dbReference type="ChEBI" id="CHEBI:30616"/>
    </ligand>
</feature>
<evidence type="ECO:0000256" key="7">
    <source>
        <dbReference type="SAM" id="SignalP"/>
    </source>
</evidence>
<feature type="binding site" evidence="5">
    <location>
        <begin position="169"/>
        <end position="170"/>
    </location>
    <ligand>
        <name>ATP</name>
        <dbReference type="ChEBI" id="CHEBI:30616"/>
    </ligand>
</feature>
<dbReference type="InterPro" id="IPR019805">
    <property type="entry name" value="Heat_shock_protein_90_CS"/>
</dbReference>
<reference evidence="11" key="1">
    <citation type="submission" date="2016-06" db="UniProtKB">
        <authorList>
            <consortium name="WormBaseParasite"/>
        </authorList>
    </citation>
    <scope>IDENTIFICATION</scope>
</reference>
<dbReference type="InterPro" id="IPR036890">
    <property type="entry name" value="HATPase_C_sf"/>
</dbReference>
<feature type="binding site" evidence="5">
    <location>
        <position position="438"/>
    </location>
    <ligand>
        <name>ATP</name>
        <dbReference type="ChEBI" id="CHEBI:30616"/>
    </ligand>
</feature>
<dbReference type="CDD" id="cd16927">
    <property type="entry name" value="HATPase_Hsp90-like"/>
    <property type="match status" value="1"/>
</dbReference>
<dbReference type="InterPro" id="IPR020568">
    <property type="entry name" value="Ribosomal_Su5_D2-typ_SF"/>
</dbReference>
<comment type="similarity">
    <text evidence="1">Belongs to the heat shock protein 90 family.</text>
</comment>
<gene>
    <name evidence="9" type="ORF">ECPE_LOCUS5984</name>
</gene>
<evidence type="ECO:0000259" key="8">
    <source>
        <dbReference type="SMART" id="SM00387"/>
    </source>
</evidence>
<dbReference type="Gene3D" id="3.30.565.10">
    <property type="entry name" value="Histidine kinase-like ATPase, C-terminal domain"/>
    <property type="match status" value="1"/>
</dbReference>
<dbReference type="InterPro" id="IPR020575">
    <property type="entry name" value="Hsp90_N"/>
</dbReference>
<dbReference type="Gene3D" id="3.40.50.11260">
    <property type="match status" value="1"/>
</dbReference>
<accession>A0A183AG99</accession>
<feature type="compositionally biased region" description="Basic and acidic residues" evidence="6">
    <location>
        <begin position="298"/>
        <end position="312"/>
    </location>
</feature>
<feature type="binding site" evidence="5">
    <location>
        <begin position="193"/>
        <end position="198"/>
    </location>
    <ligand>
        <name>ATP</name>
        <dbReference type="ChEBI" id="CHEBI:30616"/>
    </ligand>
</feature>
<dbReference type="GO" id="GO:0051082">
    <property type="term" value="F:unfolded protein binding"/>
    <property type="evidence" value="ECO:0007669"/>
    <property type="project" value="InterPro"/>
</dbReference>
<dbReference type="PROSITE" id="PS00298">
    <property type="entry name" value="HSP90"/>
    <property type="match status" value="1"/>
</dbReference>
<feature type="binding site" evidence="5">
    <location>
        <position position="107"/>
    </location>
    <ligand>
        <name>ATP</name>
        <dbReference type="ChEBI" id="CHEBI:30616"/>
    </ligand>
</feature>
<evidence type="ECO:0000256" key="4">
    <source>
        <dbReference type="ARBA" id="ARBA00023186"/>
    </source>
</evidence>
<feature type="binding site" evidence="5">
    <location>
        <position position="103"/>
    </location>
    <ligand>
        <name>ATP</name>
        <dbReference type="ChEBI" id="CHEBI:30616"/>
    </ligand>
</feature>
<feature type="chain" id="PRO_5043138008" evidence="7">
    <location>
        <begin position="25"/>
        <end position="584"/>
    </location>
</feature>
<keyword evidence="10" id="KW-1185">Reference proteome</keyword>
<dbReference type="SUPFAM" id="SSF55874">
    <property type="entry name" value="ATPase domain of HSP90 chaperone/DNA topoisomerase II/histidine kinase"/>
    <property type="match status" value="1"/>
</dbReference>
<dbReference type="OrthoDB" id="5426351at2759"/>
<evidence type="ECO:0000256" key="6">
    <source>
        <dbReference type="SAM" id="MobiDB-lite"/>
    </source>
</evidence>
<feature type="binding site" evidence="5">
    <location>
        <position position="149"/>
    </location>
    <ligand>
        <name>ATP</name>
        <dbReference type="ChEBI" id="CHEBI:30616"/>
    </ligand>
</feature>
<feature type="signal peptide" evidence="7">
    <location>
        <begin position="1"/>
        <end position="24"/>
    </location>
</feature>
<dbReference type="SUPFAM" id="SSF54211">
    <property type="entry name" value="Ribosomal protein S5 domain 2-like"/>
    <property type="match status" value="1"/>
</dbReference>
<dbReference type="Proteomes" id="UP000272942">
    <property type="component" value="Unassembled WGS sequence"/>
</dbReference>
<dbReference type="Pfam" id="PF13589">
    <property type="entry name" value="HATPase_c_3"/>
    <property type="match status" value="1"/>
</dbReference>
<reference evidence="9 10" key="2">
    <citation type="submission" date="2018-11" db="EMBL/GenBank/DDBJ databases">
        <authorList>
            <consortium name="Pathogen Informatics"/>
        </authorList>
    </citation>
    <scope>NUCLEOTIDE SEQUENCE [LARGE SCALE GENOMIC DNA]</scope>
    <source>
        <strain evidence="9 10">Egypt</strain>
    </source>
</reference>
<proteinExistence type="inferred from homology"/>
<dbReference type="GO" id="GO:0140662">
    <property type="term" value="F:ATP-dependent protein folding chaperone"/>
    <property type="evidence" value="ECO:0007669"/>
    <property type="project" value="InterPro"/>
</dbReference>
<evidence type="ECO:0000313" key="9">
    <source>
        <dbReference type="EMBL" id="VDP77095.1"/>
    </source>
</evidence>
<protein>
    <submittedName>
        <fullName evidence="11">HATPase_c domain-containing protein</fullName>
    </submittedName>
</protein>
<dbReference type="SMART" id="SM00387">
    <property type="entry name" value="HATPase_c"/>
    <property type="match status" value="1"/>
</dbReference>
<sequence>MGRSGGSFLVCAVGILAVLACVFGDAPSGEGSVKVDKSNDGLSTAKDTLHEESESIYVEGLSASDLKAIRESAEKREFQAEVLRMMQLIINSLYKNKEIFLRELISNASDALDKIRMLSLTNEDALKATNELAIRIKADKESRTLHIIDTGIGMTKEELASHLGTIAKSGTSEFRTNVTDSSNSAEAADLIGQFGVGFYSAFLVSKRVMVISKSNDDKQHIWESDSQSFTLAEDPRGNTLKRGTEIILYLSDEADDYLQTEHLKGLIKKYSQFVNFPIYLWSSRIEKVPEESATTTESDSKEEASVEEEKKSEPKMVEKTVWEWVHINKQKPIWKRKAADITEEEYKSLYQALSGDEDAPLGKLHFTAEGDVTFTSVVFIPKRAQGDLFNPNYSYKDRLKLHVHRVFISDAAEDLIPKYLGFVRGIVDSDDLPINVSRETLQQNELVKLIKKKLVRRIIDAIAKLSSEDYEAFWKEYSVNIKLGMLEDSANKVRISKLLRFRTSKSPEKPISLSDYVARMKKDQASIYYLSGASMNEVLKSPLAERLIKKGIEVIYMIDPLDEYLVQSFNGRLVPLSSCQSQCR</sequence>
<dbReference type="InterPro" id="IPR003594">
    <property type="entry name" value="HATPase_dom"/>
</dbReference>
<dbReference type="PANTHER" id="PTHR11528">
    <property type="entry name" value="HEAT SHOCK PROTEIN 90 FAMILY MEMBER"/>
    <property type="match status" value="1"/>
</dbReference>
<feature type="domain" description="Histidine kinase/HSP90-like ATPase" evidence="8">
    <location>
        <begin position="96"/>
        <end position="254"/>
    </location>
</feature>
<dbReference type="Gene3D" id="3.30.230.80">
    <property type="match status" value="1"/>
</dbReference>
<evidence type="ECO:0000256" key="3">
    <source>
        <dbReference type="ARBA" id="ARBA00022840"/>
    </source>
</evidence>
<evidence type="ECO:0000256" key="2">
    <source>
        <dbReference type="ARBA" id="ARBA00022741"/>
    </source>
</evidence>
<feature type="binding site" evidence="5">
    <location>
        <position position="154"/>
    </location>
    <ligand>
        <name>ATP</name>
        <dbReference type="ChEBI" id="CHEBI:30616"/>
    </ligand>
</feature>
<dbReference type="AlphaFoldDB" id="A0A183AG99"/>
<dbReference type="WBParaSite" id="ECPE_0000599701-mRNA-1">
    <property type="protein sequence ID" value="ECPE_0000599701-mRNA-1"/>
    <property type="gene ID" value="ECPE_0000599701"/>
</dbReference>
<dbReference type="PIRSF" id="PIRSF002583">
    <property type="entry name" value="Hsp90"/>
    <property type="match status" value="1"/>
</dbReference>
<dbReference type="FunFam" id="3.30.565.10:FF:000005">
    <property type="entry name" value="Heat shock protein 90"/>
    <property type="match status" value="1"/>
</dbReference>
<keyword evidence="3 5" id="KW-0067">ATP-binding</keyword>
<evidence type="ECO:0000313" key="11">
    <source>
        <dbReference type="WBParaSite" id="ECPE_0000599701-mRNA-1"/>
    </source>
</evidence>
<evidence type="ECO:0000313" key="10">
    <source>
        <dbReference type="Proteomes" id="UP000272942"/>
    </source>
</evidence>